<dbReference type="InterPro" id="IPR017730">
    <property type="entry name" value="Chaperonin_ClpB"/>
</dbReference>
<dbReference type="PROSITE" id="PS00870">
    <property type="entry name" value="CLPAB_1"/>
    <property type="match status" value="1"/>
</dbReference>
<dbReference type="InterPro" id="IPR050130">
    <property type="entry name" value="ClpA_ClpB"/>
</dbReference>
<dbReference type="GO" id="GO:0042026">
    <property type="term" value="P:protein refolding"/>
    <property type="evidence" value="ECO:0007669"/>
    <property type="project" value="InterPro"/>
</dbReference>
<dbReference type="GO" id="GO:0005524">
    <property type="term" value="F:ATP binding"/>
    <property type="evidence" value="ECO:0007669"/>
    <property type="project" value="UniProtKB-KW"/>
</dbReference>
<dbReference type="InterPro" id="IPR041546">
    <property type="entry name" value="ClpA/ClpB_AAA_lid"/>
</dbReference>
<dbReference type="FunFam" id="3.40.50.300:FF:000120">
    <property type="entry name" value="ATP-dependent chaperone ClpB"/>
    <property type="match status" value="1"/>
</dbReference>
<keyword evidence="3" id="KW-0547">Nucleotide-binding</keyword>
<dbReference type="NCBIfam" id="TIGR03346">
    <property type="entry name" value="chaperone_ClpB"/>
    <property type="match status" value="1"/>
</dbReference>
<dbReference type="InterPro" id="IPR019489">
    <property type="entry name" value="Clp_ATPase_C"/>
</dbReference>
<dbReference type="GO" id="GO:0005737">
    <property type="term" value="C:cytoplasm"/>
    <property type="evidence" value="ECO:0007669"/>
    <property type="project" value="InterPro"/>
</dbReference>
<evidence type="ECO:0000256" key="1">
    <source>
        <dbReference type="ARBA" id="ARBA00008675"/>
    </source>
</evidence>
<dbReference type="InterPro" id="IPR028299">
    <property type="entry name" value="ClpA/B_CS2"/>
</dbReference>
<dbReference type="FunFam" id="3.40.50.300:FF:000025">
    <property type="entry name" value="ATP-dependent Clp protease subunit"/>
    <property type="match status" value="1"/>
</dbReference>
<accession>A0AAV6P4U5</accession>
<sequence>MASTTAPFYALGIRFPSHSSSVSSSTRNALILKPPLPVSLTAKPKSRLLLNTNGGCHRFGRNSRFVVRCDASSGRITQQEFTEMAWQAIVSSPEIAKENKHQIVETEHLMKTLLEQKNGLARRIFSKIGVDNTRLLEATDQFIKRQPKVLGESAGSMLGRDLEALIQRAREFKKEYGDSFVSVEHLVLGFVQDQRFGKQLFKDFQISLPTLKSAIESVRGRQSVIDQDPEGKYESLEKYGKDLTALAKAGKLDPVIGRDDEIRRCIQILSRRTKNNPVLIGEPGVGKTAISEGLAQRIVQGDVPQALMNRRLISLDMGALIAGAKYRGEFEDRLKAVLKEVTESDGQIILFIDEIHTVVGAGATNGAMDAGNLLKPMLGRGELRCIGATTLDEYRKYIEKDPALERRFQQVYVDQPSVENTVSILRGLRERYELHHGVRISDSALVEAAILSDRYISGRFLPDKAIDLVDEAAAKLKMEITSKPTALDEINRAVLKLEMERLSLTNDTDRASRDRLSRLEAELSLLKEKQAQLTEQWEHEKSVMTRLQSIKEEIDRVNVEIQQAEREYDLNRAAELKYGSLNSLQRQLADAEKELDEYMNSGKSMLREEVTGSDIAEIVSKWTGIPVSKLQQSEREKLLHLEEELHKRVVGQDPAVKSVAEAIQRSRAGLSDPNRPIASFMFMGPTGVGKTELAKALASYLFNTEEALVRIDMSEYMEKHAVSRLIGAPPGYVGYEEGGQLTETVRRRPYAVILFDEIEKAHSDVFNVFLQILDDGRVTDSQGRTVSFTNTVIIMTSNVGSQYILNTEDDTQPKETAYETIKRRVLEAARSIFRPEFMNRVDEYIVFQPLDRDQLNSIVRLQLQRVQKRVADKKMKIEVSEAAILLLGSLGYDPNYGARPVKRVIQQNVENEIAKGILRGEFKEEDTIVIDTERPSHGYTWRPQSQSLLLVLVLVLVLLPSASPNPPFYSRVFGAMLTRGDWVRSAEVVVFCDLCCRGFCGSDSNLLNLLEEFC</sequence>
<reference evidence="10 11" key="1">
    <citation type="journal article" date="2021" name="Hortic Res">
        <title>The domestication of Cucurbita argyrosperma as revealed by the genome of its wild relative.</title>
        <authorList>
            <person name="Barrera-Redondo J."/>
            <person name="Sanchez-de la Vega G."/>
            <person name="Aguirre-Liguori J.A."/>
            <person name="Castellanos-Morales G."/>
            <person name="Gutierrez-Guerrero Y.T."/>
            <person name="Aguirre-Dugua X."/>
            <person name="Aguirre-Planter E."/>
            <person name="Tenaillon M.I."/>
            <person name="Lira-Saade R."/>
            <person name="Eguiarte L.E."/>
        </authorList>
    </citation>
    <scope>NUCLEOTIDE SEQUENCE [LARGE SCALE GENOMIC DNA]</scope>
    <source>
        <strain evidence="10">JBR-2021</strain>
    </source>
</reference>
<dbReference type="InterPro" id="IPR003959">
    <property type="entry name" value="ATPase_AAA_core"/>
</dbReference>
<dbReference type="GO" id="GO:0016887">
    <property type="term" value="F:ATP hydrolysis activity"/>
    <property type="evidence" value="ECO:0007669"/>
    <property type="project" value="InterPro"/>
</dbReference>
<evidence type="ECO:0000256" key="6">
    <source>
        <dbReference type="ARBA" id="ARBA00023186"/>
    </source>
</evidence>
<keyword evidence="2 7" id="KW-0677">Repeat</keyword>
<dbReference type="InterPro" id="IPR018368">
    <property type="entry name" value="ClpA/B_CS1"/>
</dbReference>
<dbReference type="PANTHER" id="PTHR11638">
    <property type="entry name" value="ATP-DEPENDENT CLP PROTEASE"/>
    <property type="match status" value="1"/>
</dbReference>
<dbReference type="Pfam" id="PF02861">
    <property type="entry name" value="Clp_N"/>
    <property type="match status" value="1"/>
</dbReference>
<keyword evidence="8" id="KW-0175">Coiled coil</keyword>
<evidence type="ECO:0000256" key="5">
    <source>
        <dbReference type="ARBA" id="ARBA00022946"/>
    </source>
</evidence>
<keyword evidence="5" id="KW-0809">Transit peptide</keyword>
<dbReference type="GO" id="GO:0034605">
    <property type="term" value="P:cellular response to heat"/>
    <property type="evidence" value="ECO:0007669"/>
    <property type="project" value="TreeGrafter"/>
</dbReference>
<dbReference type="PROSITE" id="PS51903">
    <property type="entry name" value="CLP_R"/>
    <property type="match status" value="1"/>
</dbReference>
<evidence type="ECO:0000256" key="4">
    <source>
        <dbReference type="ARBA" id="ARBA00022840"/>
    </source>
</evidence>
<evidence type="ECO:0000256" key="3">
    <source>
        <dbReference type="ARBA" id="ARBA00022741"/>
    </source>
</evidence>
<dbReference type="CDD" id="cd00009">
    <property type="entry name" value="AAA"/>
    <property type="match status" value="1"/>
</dbReference>
<comment type="caution">
    <text evidence="10">The sequence shown here is derived from an EMBL/GenBank/DDBJ whole genome shotgun (WGS) entry which is preliminary data.</text>
</comment>
<evidence type="ECO:0000259" key="9">
    <source>
        <dbReference type="PROSITE" id="PS51903"/>
    </source>
</evidence>
<name>A0AAV6P4U5_9ROSI</name>
<evidence type="ECO:0000256" key="7">
    <source>
        <dbReference type="PROSITE-ProRule" id="PRU01251"/>
    </source>
</evidence>
<dbReference type="Pfam" id="PF17871">
    <property type="entry name" value="AAA_lid_9"/>
    <property type="match status" value="1"/>
</dbReference>
<feature type="coiled-coil region" evidence="8">
    <location>
        <begin position="487"/>
        <end position="608"/>
    </location>
</feature>
<proteinExistence type="inferred from homology"/>
<dbReference type="CDD" id="cd19499">
    <property type="entry name" value="RecA-like_ClpB_Hsp104-like"/>
    <property type="match status" value="1"/>
</dbReference>
<dbReference type="InterPro" id="IPR004176">
    <property type="entry name" value="Clp_R_N"/>
</dbReference>
<dbReference type="Pfam" id="PF00004">
    <property type="entry name" value="AAA"/>
    <property type="match status" value="1"/>
</dbReference>
<dbReference type="AlphaFoldDB" id="A0AAV6P4U5"/>
<dbReference type="PANTHER" id="PTHR11638:SF18">
    <property type="entry name" value="HEAT SHOCK PROTEIN 104"/>
    <property type="match status" value="1"/>
</dbReference>
<feature type="domain" description="Clp R" evidence="9">
    <location>
        <begin position="77"/>
        <end position="221"/>
    </location>
</feature>
<organism evidence="10 11">
    <name type="scientific">Cucurbita argyrosperma subsp. sororia</name>
    <dbReference type="NCBI Taxonomy" id="37648"/>
    <lineage>
        <taxon>Eukaryota</taxon>
        <taxon>Viridiplantae</taxon>
        <taxon>Streptophyta</taxon>
        <taxon>Embryophyta</taxon>
        <taxon>Tracheophyta</taxon>
        <taxon>Spermatophyta</taxon>
        <taxon>Magnoliopsida</taxon>
        <taxon>eudicotyledons</taxon>
        <taxon>Gunneridae</taxon>
        <taxon>Pentapetalae</taxon>
        <taxon>rosids</taxon>
        <taxon>fabids</taxon>
        <taxon>Cucurbitales</taxon>
        <taxon>Cucurbitaceae</taxon>
        <taxon>Cucurbiteae</taxon>
        <taxon>Cucurbita</taxon>
    </lineage>
</organism>
<dbReference type="Pfam" id="PF10431">
    <property type="entry name" value="ClpB_D2-small"/>
    <property type="match status" value="1"/>
</dbReference>
<evidence type="ECO:0000256" key="8">
    <source>
        <dbReference type="SAM" id="Coils"/>
    </source>
</evidence>
<comment type="similarity">
    <text evidence="1">Belongs to the ClpA/ClpB family.</text>
</comment>
<keyword evidence="11" id="KW-1185">Reference proteome</keyword>
<keyword evidence="6" id="KW-0143">Chaperone</keyword>
<dbReference type="SMART" id="SM01086">
    <property type="entry name" value="ClpB_D2-small"/>
    <property type="match status" value="1"/>
</dbReference>
<protein>
    <submittedName>
        <fullName evidence="10">Chaperone protein ClpB3, chloroplastic</fullName>
    </submittedName>
</protein>
<dbReference type="SMART" id="SM00382">
    <property type="entry name" value="AAA"/>
    <property type="match status" value="2"/>
</dbReference>
<dbReference type="FunFam" id="3.40.50.300:FF:000010">
    <property type="entry name" value="Chaperone clpB 1, putative"/>
    <property type="match status" value="1"/>
</dbReference>
<dbReference type="FunFam" id="1.10.1780.10:FF:000006">
    <property type="entry name" value="Chaperone protein ClpB3, chloroplastic"/>
    <property type="match status" value="1"/>
</dbReference>
<dbReference type="Proteomes" id="UP000685013">
    <property type="component" value="Chromosome 1"/>
</dbReference>
<dbReference type="FunFam" id="1.10.8.60:FF:000017">
    <property type="entry name" value="ATP-dependent chaperone ClpB"/>
    <property type="match status" value="1"/>
</dbReference>
<evidence type="ECO:0000313" key="11">
    <source>
        <dbReference type="Proteomes" id="UP000685013"/>
    </source>
</evidence>
<dbReference type="InterPro" id="IPR003593">
    <property type="entry name" value="AAA+_ATPase"/>
</dbReference>
<keyword evidence="4" id="KW-0067">ATP-binding</keyword>
<gene>
    <name evidence="10" type="primary">CLPB3-2</name>
    <name evidence="10" type="ORF">SDJN03_00453</name>
</gene>
<evidence type="ECO:0000256" key="2">
    <source>
        <dbReference type="ARBA" id="ARBA00022737"/>
    </source>
</evidence>
<dbReference type="PROSITE" id="PS00871">
    <property type="entry name" value="CLPAB_2"/>
    <property type="match status" value="1"/>
</dbReference>
<dbReference type="EMBL" id="JAGKQH010000001">
    <property type="protein sequence ID" value="KAG6607111.1"/>
    <property type="molecule type" value="Genomic_DNA"/>
</dbReference>
<feature type="non-terminal residue" evidence="10">
    <location>
        <position position="1"/>
    </location>
</feature>
<evidence type="ECO:0000313" key="10">
    <source>
        <dbReference type="EMBL" id="KAG6607111.1"/>
    </source>
</evidence>
<dbReference type="Pfam" id="PF07724">
    <property type="entry name" value="AAA_2"/>
    <property type="match status" value="1"/>
</dbReference>